<evidence type="ECO:0000256" key="10">
    <source>
        <dbReference type="HAMAP-Rule" id="MF_01470"/>
    </source>
</evidence>
<dbReference type="InterPro" id="IPR002729">
    <property type="entry name" value="CRISPR-assoc_Cas1"/>
</dbReference>
<dbReference type="GO" id="GO:0046872">
    <property type="term" value="F:metal ion binding"/>
    <property type="evidence" value="ECO:0007669"/>
    <property type="project" value="UniProtKB-UniRule"/>
</dbReference>
<sequence>MQLHINKYGTYVHVKDGMFEIRRKEDDGTLFTKPFSAHKVTHIIMTTGTMLSTDAIKLAMMNNVDIVFLEQNGSPIGRVWHSKLGSTTKIRKCQLETSMNPEGLRWVKVWLVLKLENQLNFIKDLKKHRPQHADFLNDKITKIENLIVSVSLQEGKTTSEVADTLRGLEGTAGRLYFETLSYVLPSESQFKGRSSRPANDAFNAFLNYGYGVLYSKIEKALIIAGIDPYLGFLHRDDYNQLSMVYDFIEPYRIYVDEVVFRLFSGKKVNKAHSDVHTKGVSLNAEGKKLLIEAFNKFMDEDTIRHRGKNHTRSNAIQYDSHIFANAILGNNSDPQKLTIDKTEI</sequence>
<dbReference type="GO" id="GO:0003677">
    <property type="term" value="F:DNA binding"/>
    <property type="evidence" value="ECO:0007669"/>
    <property type="project" value="UniProtKB-KW"/>
</dbReference>
<dbReference type="AlphaFoldDB" id="A0A316E1R6"/>
<dbReference type="GO" id="GO:0051607">
    <property type="term" value="P:defense response to virus"/>
    <property type="evidence" value="ECO:0007669"/>
    <property type="project" value="UniProtKB-UniRule"/>
</dbReference>
<evidence type="ECO:0000256" key="7">
    <source>
        <dbReference type="ARBA" id="ARBA00023125"/>
    </source>
</evidence>
<dbReference type="OrthoDB" id="9803119at2"/>
<comment type="caution">
    <text evidence="11">The sequence shown here is derived from an EMBL/GenBank/DDBJ whole genome shotgun (WGS) entry which is preliminary data.</text>
</comment>
<feature type="binding site" evidence="10">
    <location>
        <position position="234"/>
    </location>
    <ligand>
        <name>Mn(2+)</name>
        <dbReference type="ChEBI" id="CHEBI:29035"/>
    </ligand>
</feature>
<accession>A0A316E1R6</accession>
<keyword evidence="2 10" id="KW-0479">Metal-binding</keyword>
<dbReference type="Gene3D" id="1.20.120.920">
    <property type="entry name" value="CRISPR-associated endonuclease Cas1, C-terminal domain"/>
    <property type="match status" value="1"/>
</dbReference>
<comment type="subunit">
    <text evidence="9 10">Homodimer, forms a heterotetramer with a Cas2 homodimer.</text>
</comment>
<gene>
    <name evidence="10" type="primary">cas1</name>
    <name evidence="11" type="ORF">LV89_04728</name>
</gene>
<comment type="similarity">
    <text evidence="10">Belongs to the CRISPR-associated endonuclease Cas1 family.</text>
</comment>
<evidence type="ECO:0000256" key="6">
    <source>
        <dbReference type="ARBA" id="ARBA00023118"/>
    </source>
</evidence>
<keyword evidence="1 10" id="KW-0540">Nuclease</keyword>
<dbReference type="InterPro" id="IPR042211">
    <property type="entry name" value="CRISPR-assoc_Cas1_N"/>
</dbReference>
<dbReference type="InterPro" id="IPR050646">
    <property type="entry name" value="Cas1"/>
</dbReference>
<dbReference type="Gene3D" id="3.100.10.20">
    <property type="entry name" value="CRISPR-associated endonuclease Cas1, N-terminal domain"/>
    <property type="match status" value="1"/>
</dbReference>
<keyword evidence="8 10" id="KW-0464">Manganese</keyword>
<keyword evidence="6 10" id="KW-0051">Antiviral defense</keyword>
<dbReference type="EMBL" id="QGGO01000044">
    <property type="protein sequence ID" value="PWK16770.1"/>
    <property type="molecule type" value="Genomic_DNA"/>
</dbReference>
<feature type="binding site" evidence="10">
    <location>
        <position position="169"/>
    </location>
    <ligand>
        <name>Mn(2+)</name>
        <dbReference type="ChEBI" id="CHEBI:29035"/>
    </ligand>
</feature>
<dbReference type="Proteomes" id="UP000245489">
    <property type="component" value="Unassembled WGS sequence"/>
</dbReference>
<dbReference type="HAMAP" id="MF_01470">
    <property type="entry name" value="Cas1"/>
    <property type="match status" value="1"/>
</dbReference>
<keyword evidence="5 10" id="KW-0460">Magnesium</keyword>
<proteinExistence type="inferred from homology"/>
<dbReference type="PANTHER" id="PTHR34353:SF2">
    <property type="entry name" value="CRISPR-ASSOCIATED ENDONUCLEASE CAS1 1"/>
    <property type="match status" value="1"/>
</dbReference>
<comment type="function">
    <text evidence="10">CRISPR (clustered regularly interspaced short palindromic repeat), is an adaptive immune system that provides protection against mobile genetic elements (viruses, transposable elements and conjugative plasmids). CRISPR clusters contain spacers, sequences complementary to antecedent mobile elements, and target invading nucleic acids. CRISPR clusters are transcribed and processed into CRISPR RNA (crRNA). Acts as a dsDNA endonuclease. Involved in the integration of spacer DNA into the CRISPR cassette.</text>
</comment>
<dbReference type="EC" id="3.1.-.-" evidence="10"/>
<comment type="cofactor">
    <cofactor evidence="10">
        <name>Mg(2+)</name>
        <dbReference type="ChEBI" id="CHEBI:18420"/>
    </cofactor>
    <cofactor evidence="10">
        <name>Mn(2+)</name>
        <dbReference type="ChEBI" id="CHEBI:29035"/>
    </cofactor>
</comment>
<dbReference type="PANTHER" id="PTHR34353">
    <property type="entry name" value="CRISPR-ASSOCIATED ENDONUCLEASE CAS1 1"/>
    <property type="match status" value="1"/>
</dbReference>
<dbReference type="NCBIfam" id="TIGR00287">
    <property type="entry name" value="cas1"/>
    <property type="match status" value="1"/>
</dbReference>
<dbReference type="GO" id="GO:0043571">
    <property type="term" value="P:maintenance of CRISPR repeat elements"/>
    <property type="evidence" value="ECO:0007669"/>
    <property type="project" value="UniProtKB-UniRule"/>
</dbReference>
<evidence type="ECO:0000313" key="11">
    <source>
        <dbReference type="EMBL" id="PWK16770.1"/>
    </source>
</evidence>
<evidence type="ECO:0000256" key="3">
    <source>
        <dbReference type="ARBA" id="ARBA00022759"/>
    </source>
</evidence>
<evidence type="ECO:0000256" key="9">
    <source>
        <dbReference type="ARBA" id="ARBA00038592"/>
    </source>
</evidence>
<evidence type="ECO:0000256" key="4">
    <source>
        <dbReference type="ARBA" id="ARBA00022801"/>
    </source>
</evidence>
<dbReference type="Pfam" id="PF01867">
    <property type="entry name" value="Cas_Cas1"/>
    <property type="match status" value="1"/>
</dbReference>
<evidence type="ECO:0000256" key="1">
    <source>
        <dbReference type="ARBA" id="ARBA00022722"/>
    </source>
</evidence>
<keyword evidence="12" id="KW-1185">Reference proteome</keyword>
<evidence type="ECO:0000256" key="8">
    <source>
        <dbReference type="ARBA" id="ARBA00023211"/>
    </source>
</evidence>
<name>A0A316E1R6_9BACT</name>
<dbReference type="GO" id="GO:0004519">
    <property type="term" value="F:endonuclease activity"/>
    <property type="evidence" value="ECO:0007669"/>
    <property type="project" value="UniProtKB-UniRule"/>
</dbReference>
<keyword evidence="3 10" id="KW-0255">Endonuclease</keyword>
<keyword evidence="4 10" id="KW-0378">Hydrolase</keyword>
<keyword evidence="7 10" id="KW-0238">DNA-binding</keyword>
<reference evidence="11 12" key="1">
    <citation type="submission" date="2018-05" db="EMBL/GenBank/DDBJ databases">
        <title>Genomic Encyclopedia of Archaeal and Bacterial Type Strains, Phase II (KMG-II): from individual species to whole genera.</title>
        <authorList>
            <person name="Goeker M."/>
        </authorList>
    </citation>
    <scope>NUCLEOTIDE SEQUENCE [LARGE SCALE GENOMIC DNA]</scope>
    <source>
        <strain evidence="11 12">DSM 22214</strain>
    </source>
</reference>
<organism evidence="11 12">
    <name type="scientific">Arcicella aurantiaca</name>
    <dbReference type="NCBI Taxonomy" id="591202"/>
    <lineage>
        <taxon>Bacteria</taxon>
        <taxon>Pseudomonadati</taxon>
        <taxon>Bacteroidota</taxon>
        <taxon>Cytophagia</taxon>
        <taxon>Cytophagales</taxon>
        <taxon>Flectobacillaceae</taxon>
        <taxon>Arcicella</taxon>
    </lineage>
</organism>
<evidence type="ECO:0000313" key="12">
    <source>
        <dbReference type="Proteomes" id="UP000245489"/>
    </source>
</evidence>
<evidence type="ECO:0000256" key="2">
    <source>
        <dbReference type="ARBA" id="ARBA00022723"/>
    </source>
</evidence>
<dbReference type="GO" id="GO:0016787">
    <property type="term" value="F:hydrolase activity"/>
    <property type="evidence" value="ECO:0007669"/>
    <property type="project" value="UniProtKB-KW"/>
</dbReference>
<feature type="binding site" evidence="10">
    <location>
        <position position="249"/>
    </location>
    <ligand>
        <name>Mn(2+)</name>
        <dbReference type="ChEBI" id="CHEBI:29035"/>
    </ligand>
</feature>
<dbReference type="RefSeq" id="WP_109745371.1">
    <property type="nucleotide sequence ID" value="NZ_QGGO01000044.1"/>
</dbReference>
<protein>
    <recommendedName>
        <fullName evidence="10">CRISPR-associated endonuclease Cas1</fullName>
        <ecNumber evidence="10">3.1.-.-</ecNumber>
    </recommendedName>
</protein>
<dbReference type="CDD" id="cd09634">
    <property type="entry name" value="Cas1_I-II-III"/>
    <property type="match status" value="1"/>
</dbReference>
<evidence type="ECO:0000256" key="5">
    <source>
        <dbReference type="ARBA" id="ARBA00022842"/>
    </source>
</evidence>
<dbReference type="InterPro" id="IPR042206">
    <property type="entry name" value="CRISPR-assoc_Cas1_C"/>
</dbReference>